<accession>A0A4D6WUM6</accession>
<keyword evidence="1" id="KW-0472">Membrane</keyword>
<name>A0A4D6WUM6_9FLOR</name>
<dbReference type="InterPro" id="IPR011990">
    <property type="entry name" value="TPR-like_helical_dom_sf"/>
</dbReference>
<dbReference type="EMBL" id="MK814652">
    <property type="protein sequence ID" value="QCI06401.1"/>
    <property type="molecule type" value="Genomic_DNA"/>
</dbReference>
<reference evidence="2" key="1">
    <citation type="journal article" date="2019" name="Mol. Phylogenet. Evol.">
        <title>Morphological evolution and classification of the red algal order Ceramiales inferred using plastid phylogenomics.</title>
        <authorList>
            <person name="Diaz-Tapia P."/>
            <person name="Pasella M.M."/>
            <person name="Verbruggen H."/>
            <person name="Maggs C.A."/>
        </authorList>
    </citation>
    <scope>NUCLEOTIDE SEQUENCE</scope>
    <source>
        <strain evidence="2">TZ0704</strain>
    </source>
</reference>
<dbReference type="AlphaFoldDB" id="A0A4D6WUM6"/>
<sequence length="156" mass="19346">MKSNITLFYIYIFVTLVFLMPVCYLITKDLFRVLSFFYYRYSIYYYDFLDMSQDKLNKKIDFYLFKKQWFVCISMLEFFYENKIFTNFVVLLYLGYCYENLFYFHIAEYYYLKSLSFSKNNLLILNKLANLYKLSKQNIKELKILKQISLLQDNFF</sequence>
<evidence type="ECO:0000256" key="1">
    <source>
        <dbReference type="SAM" id="Phobius"/>
    </source>
</evidence>
<feature type="transmembrane region" description="Helical" evidence="1">
    <location>
        <begin position="7"/>
        <end position="27"/>
    </location>
</feature>
<keyword evidence="2" id="KW-0934">Plastid</keyword>
<evidence type="ECO:0000313" key="2">
    <source>
        <dbReference type="EMBL" id="QCI06401.1"/>
    </source>
</evidence>
<feature type="transmembrane region" description="Helical" evidence="1">
    <location>
        <begin position="84"/>
        <end position="104"/>
    </location>
</feature>
<gene>
    <name evidence="2" type="primary">orf156</name>
</gene>
<proteinExistence type="predicted"/>
<dbReference type="Gene3D" id="1.25.40.10">
    <property type="entry name" value="Tetratricopeptide repeat domain"/>
    <property type="match status" value="1"/>
</dbReference>
<keyword evidence="1" id="KW-1133">Transmembrane helix</keyword>
<reference evidence="2" key="2">
    <citation type="submission" date="2019-04" db="EMBL/GenBank/DDBJ databases">
        <authorList>
            <person name="Pasella M."/>
        </authorList>
    </citation>
    <scope>NUCLEOTIDE SEQUENCE</scope>
    <source>
        <strain evidence="2">TZ0704</strain>
    </source>
</reference>
<organism evidence="2">
    <name type="scientific">Dictyurus purpurascens</name>
    <dbReference type="NCBI Taxonomy" id="189649"/>
    <lineage>
        <taxon>Eukaryota</taxon>
        <taxon>Rhodophyta</taxon>
        <taxon>Florideophyceae</taxon>
        <taxon>Rhodymeniophycidae</taxon>
        <taxon>Ceramiales</taxon>
        <taxon>Dasyaceae</taxon>
        <taxon>Dictyurus</taxon>
    </lineage>
</organism>
<keyword evidence="1" id="KW-0812">Transmembrane</keyword>
<protein>
    <submittedName>
        <fullName evidence="2">Uncharacterized protein</fullName>
    </submittedName>
</protein>
<geneLocation type="plastid" evidence="2"/>